<organism evidence="2 3">
    <name type="scientific">Moraxella bovoculi 237</name>
    <dbReference type="NCBI Taxonomy" id="743974"/>
    <lineage>
        <taxon>Bacteria</taxon>
        <taxon>Pseudomonadati</taxon>
        <taxon>Pseudomonadota</taxon>
        <taxon>Gammaproteobacteria</taxon>
        <taxon>Moraxellales</taxon>
        <taxon>Moraxellaceae</taxon>
        <taxon>Moraxella</taxon>
    </lineage>
</organism>
<gene>
    <name evidence="2" type="ORF">MBO_02590</name>
</gene>
<comment type="caution">
    <text evidence="2">The sequence shown here is derived from an EMBL/GenBank/DDBJ whole genome shotgun (WGS) entry which is preliminary data.</text>
</comment>
<keyword evidence="1" id="KW-0472">Membrane</keyword>
<keyword evidence="3" id="KW-1185">Reference proteome</keyword>
<sequence>MQYEYLVLIIVLIMTWQNFSLRRKIKQLWQAMDKSKYITRYLEIVAQTRDQAAAVKQLRREFSELNLLQAVEVSQIAHNQPIKTKNQKHDF</sequence>
<dbReference type="RefSeq" id="WP_036362909.1">
    <property type="nucleotide sequence ID" value="NZ_AOMT01000005.1"/>
</dbReference>
<dbReference type="EMBL" id="AOMT01000005">
    <property type="protein sequence ID" value="KDN26041.1"/>
    <property type="molecule type" value="Genomic_DNA"/>
</dbReference>
<evidence type="ECO:0000313" key="3">
    <source>
        <dbReference type="Proteomes" id="UP000035860"/>
    </source>
</evidence>
<dbReference type="GeneID" id="301975531"/>
<accession>A0A066UF41</accession>
<reference evidence="2 3" key="1">
    <citation type="journal article" date="2014" name="Genome Announc.">
        <title>Draft Genome Sequence of Moraxella bovoculi Strain 237T (ATCC BAA-1259T) Isolated from a Calf with Infectious Bovine Keratoconjunctivitis.</title>
        <authorList>
            <person name="Calcutt M.J."/>
            <person name="Foecking M.F."/>
            <person name="Martin N.T."/>
            <person name="Mhlanga-Mutangadura T."/>
            <person name="Reilly T.J."/>
        </authorList>
    </citation>
    <scope>NUCLEOTIDE SEQUENCE [LARGE SCALE GENOMIC DNA]</scope>
    <source>
        <strain evidence="2 3">237</strain>
    </source>
</reference>
<dbReference type="OrthoDB" id="6649850at2"/>
<name>A0A066UF41_9GAMM</name>
<dbReference type="Proteomes" id="UP000035860">
    <property type="component" value="Unassembled WGS sequence"/>
</dbReference>
<protein>
    <submittedName>
        <fullName evidence="2">Uncharacterized protein</fullName>
    </submittedName>
</protein>
<evidence type="ECO:0000313" key="2">
    <source>
        <dbReference type="EMBL" id="KDN26041.1"/>
    </source>
</evidence>
<keyword evidence="1" id="KW-1133">Transmembrane helix</keyword>
<feature type="transmembrane region" description="Helical" evidence="1">
    <location>
        <begin position="6"/>
        <end position="22"/>
    </location>
</feature>
<dbReference type="AlphaFoldDB" id="A0A066UF41"/>
<keyword evidence="1" id="KW-0812">Transmembrane</keyword>
<proteinExistence type="predicted"/>
<evidence type="ECO:0000256" key="1">
    <source>
        <dbReference type="SAM" id="Phobius"/>
    </source>
</evidence>